<sequence>MALLPVHAFPGALFLEARMLGQPAEIVSQIGLSIDAPECSVALFCDRLVEWILQGFSGIGFFNIYKANRVKSVTVNKYGATGHSY</sequence>
<dbReference type="EMBL" id="JAVFWL010000005">
    <property type="protein sequence ID" value="KAK6757846.1"/>
    <property type="molecule type" value="Genomic_DNA"/>
</dbReference>
<proteinExistence type="predicted"/>
<name>A0ABR1E758_NECAM</name>
<comment type="caution">
    <text evidence="1">The sequence shown here is derived from an EMBL/GenBank/DDBJ whole genome shotgun (WGS) entry which is preliminary data.</text>
</comment>
<accession>A0ABR1E758</accession>
<evidence type="ECO:0000313" key="2">
    <source>
        <dbReference type="Proteomes" id="UP001303046"/>
    </source>
</evidence>
<organism evidence="1 2">
    <name type="scientific">Necator americanus</name>
    <name type="common">Human hookworm</name>
    <dbReference type="NCBI Taxonomy" id="51031"/>
    <lineage>
        <taxon>Eukaryota</taxon>
        <taxon>Metazoa</taxon>
        <taxon>Ecdysozoa</taxon>
        <taxon>Nematoda</taxon>
        <taxon>Chromadorea</taxon>
        <taxon>Rhabditida</taxon>
        <taxon>Rhabditina</taxon>
        <taxon>Rhabditomorpha</taxon>
        <taxon>Strongyloidea</taxon>
        <taxon>Ancylostomatidae</taxon>
        <taxon>Bunostominae</taxon>
        <taxon>Necator</taxon>
    </lineage>
</organism>
<reference evidence="1 2" key="1">
    <citation type="submission" date="2023-08" db="EMBL/GenBank/DDBJ databases">
        <title>A Necator americanus chromosomal reference genome.</title>
        <authorList>
            <person name="Ilik V."/>
            <person name="Petrzelkova K.J."/>
            <person name="Pardy F."/>
            <person name="Fuh T."/>
            <person name="Niatou-Singa F.S."/>
            <person name="Gouil Q."/>
            <person name="Baker L."/>
            <person name="Ritchie M.E."/>
            <person name="Jex A.R."/>
            <person name="Gazzola D."/>
            <person name="Li H."/>
            <person name="Toshio Fujiwara R."/>
            <person name="Zhan B."/>
            <person name="Aroian R.V."/>
            <person name="Pafco B."/>
            <person name="Schwarz E.M."/>
        </authorList>
    </citation>
    <scope>NUCLEOTIDE SEQUENCE [LARGE SCALE GENOMIC DNA]</scope>
    <source>
        <strain evidence="1 2">Aroian</strain>
        <tissue evidence="1">Whole animal</tissue>
    </source>
</reference>
<evidence type="ECO:0000313" key="1">
    <source>
        <dbReference type="EMBL" id="KAK6757846.1"/>
    </source>
</evidence>
<protein>
    <submittedName>
        <fullName evidence="1">Uncharacterized protein</fullName>
    </submittedName>
</protein>
<dbReference type="Proteomes" id="UP001303046">
    <property type="component" value="Unassembled WGS sequence"/>
</dbReference>
<gene>
    <name evidence="1" type="primary">Necator_chrV.g20371</name>
    <name evidence="1" type="ORF">RB195_015579</name>
</gene>
<keyword evidence="2" id="KW-1185">Reference proteome</keyword>